<dbReference type="GO" id="GO:0046512">
    <property type="term" value="P:sphingosine biosynthetic process"/>
    <property type="evidence" value="ECO:0007669"/>
    <property type="project" value="TreeGrafter"/>
</dbReference>
<evidence type="ECO:0000259" key="1">
    <source>
        <dbReference type="PROSITE" id="PS50146"/>
    </source>
</evidence>
<dbReference type="GO" id="GO:0001727">
    <property type="term" value="F:lipid kinase activity"/>
    <property type="evidence" value="ECO:0007669"/>
    <property type="project" value="TreeGrafter"/>
</dbReference>
<dbReference type="Gene3D" id="2.60.200.40">
    <property type="match status" value="1"/>
</dbReference>
<dbReference type="InterPro" id="IPR016064">
    <property type="entry name" value="NAD/diacylglycerol_kinase_sf"/>
</dbReference>
<dbReference type="EMBL" id="UYRX01000666">
    <property type="protein sequence ID" value="VDK85140.1"/>
    <property type="molecule type" value="Genomic_DNA"/>
</dbReference>
<dbReference type="STRING" id="42156.A0A3P6U1Y5"/>
<dbReference type="SUPFAM" id="SSF111331">
    <property type="entry name" value="NAD kinase/diacylglycerol kinase-like"/>
    <property type="match status" value="1"/>
</dbReference>
<dbReference type="PROSITE" id="PS50146">
    <property type="entry name" value="DAGK"/>
    <property type="match status" value="1"/>
</dbReference>
<dbReference type="PANTHER" id="PTHR12358:SF112">
    <property type="entry name" value="LD11247P-RELATED"/>
    <property type="match status" value="1"/>
</dbReference>
<dbReference type="GO" id="GO:0005737">
    <property type="term" value="C:cytoplasm"/>
    <property type="evidence" value="ECO:0007669"/>
    <property type="project" value="TreeGrafter"/>
</dbReference>
<dbReference type="Gene3D" id="3.40.50.10330">
    <property type="entry name" value="Probable inorganic polyphosphate/atp-NAD kinase, domain 1"/>
    <property type="match status" value="1"/>
</dbReference>
<dbReference type="OrthoDB" id="3853857at2759"/>
<reference evidence="2 3" key="1">
    <citation type="submission" date="2018-08" db="EMBL/GenBank/DDBJ databases">
        <authorList>
            <person name="Laetsch R D."/>
            <person name="Stevens L."/>
            <person name="Kumar S."/>
            <person name="Blaxter L. M."/>
        </authorList>
    </citation>
    <scope>NUCLEOTIDE SEQUENCE [LARGE SCALE GENOMIC DNA]</scope>
</reference>
<dbReference type="PANTHER" id="PTHR12358">
    <property type="entry name" value="SPHINGOSINE KINASE"/>
    <property type="match status" value="1"/>
</dbReference>
<name>A0A3P6U1Y5_LITSI</name>
<proteinExistence type="predicted"/>
<dbReference type="OMA" id="RFRWAGM"/>
<evidence type="ECO:0000313" key="3">
    <source>
        <dbReference type="Proteomes" id="UP000277928"/>
    </source>
</evidence>
<dbReference type="AlphaFoldDB" id="A0A3P6U1Y5"/>
<dbReference type="Pfam" id="PF00781">
    <property type="entry name" value="DAGK_cat"/>
    <property type="match status" value="1"/>
</dbReference>
<organism evidence="2 3">
    <name type="scientific">Litomosoides sigmodontis</name>
    <name type="common">Filarial nematode worm</name>
    <dbReference type="NCBI Taxonomy" id="42156"/>
    <lineage>
        <taxon>Eukaryota</taxon>
        <taxon>Metazoa</taxon>
        <taxon>Ecdysozoa</taxon>
        <taxon>Nematoda</taxon>
        <taxon>Chromadorea</taxon>
        <taxon>Rhabditida</taxon>
        <taxon>Spirurina</taxon>
        <taxon>Spiruromorpha</taxon>
        <taxon>Filarioidea</taxon>
        <taxon>Onchocercidae</taxon>
        <taxon>Litomosoides</taxon>
    </lineage>
</organism>
<sequence>MGGEASKVDCNHCVPYKDMLNNSVHEINGVVHINKKQYKIDACLQNNDEIRLQFTESCSMPVKYDDILMSSYTRIIPSSTAFEWIGKAGNNGRLHYSRNNNDSVNGTNGWQLILTTFPVVKKRRRLIRILLNFNCEHTVNHANKFIMRRITASRAPHLTASVMRSRRHVLVIVNPFSGQKRGLKLWETHVEPILKIANINYDIVKTVHRKHAVKIAKNLKLDDYDAVAAVSGDGLILEVISGFLMRQDRERALKMPLAHIPGGTSNGLAASICFQCNEPFPPRGIFCTEMAVMLVRPRYLPLRISHVQTEHDGSKPMFMSLTWGLIADIDIGSERFRWAGMARMYMEAFLRVAKLPQVARYKGRISYLPVHDDALQRSTKLWNDLKREKYTKGHFEYQPVKSFMDTECSGPTGEINNSFPVFRSDHLVQV</sequence>
<accession>A0A3P6U1Y5</accession>
<dbReference type="SMART" id="SM00046">
    <property type="entry name" value="DAGKc"/>
    <property type="match status" value="1"/>
</dbReference>
<feature type="domain" description="DAGKc" evidence="1">
    <location>
        <begin position="164"/>
        <end position="311"/>
    </location>
</feature>
<dbReference type="GO" id="GO:0016020">
    <property type="term" value="C:membrane"/>
    <property type="evidence" value="ECO:0007669"/>
    <property type="project" value="TreeGrafter"/>
</dbReference>
<protein>
    <recommendedName>
        <fullName evidence="1">DAGKc domain-containing protein</fullName>
    </recommendedName>
</protein>
<evidence type="ECO:0000313" key="2">
    <source>
        <dbReference type="EMBL" id="VDK85140.1"/>
    </source>
</evidence>
<dbReference type="Proteomes" id="UP000277928">
    <property type="component" value="Unassembled WGS sequence"/>
</dbReference>
<dbReference type="InterPro" id="IPR001206">
    <property type="entry name" value="Diacylglycerol_kinase_cat_dom"/>
</dbReference>
<keyword evidence="3" id="KW-1185">Reference proteome</keyword>
<dbReference type="InterPro" id="IPR050187">
    <property type="entry name" value="Lipid_Phosphate_FormReg"/>
</dbReference>
<gene>
    <name evidence="2" type="ORF">NLS_LOCUS6982</name>
</gene>
<dbReference type="InterPro" id="IPR017438">
    <property type="entry name" value="ATP-NAD_kinase_N"/>
</dbReference>